<dbReference type="InterPro" id="IPR023346">
    <property type="entry name" value="Lysozyme-like_dom_sf"/>
</dbReference>
<gene>
    <name evidence="3" type="ORF">ISP19_15020</name>
</gene>
<protein>
    <submittedName>
        <fullName evidence="3">Lytic transglycosylase domain-containing protein</fullName>
    </submittedName>
</protein>
<evidence type="ECO:0000313" key="3">
    <source>
        <dbReference type="EMBL" id="MBM7126692.1"/>
    </source>
</evidence>
<proteinExistence type="predicted"/>
<dbReference type="SUPFAM" id="SSF53955">
    <property type="entry name" value="Lysozyme-like"/>
    <property type="match status" value="1"/>
</dbReference>
<keyword evidence="4" id="KW-1185">Reference proteome</keyword>
<sequence length="419" mass="45245">MLLLQAPFDLNDENPPRRARRAADTGAGRRHADGGSSGTTGHARSRPPVTQRVLLCAPATFKGQRTGAIPVPHAQKILFVDPQGWASRRHVRIGMDRLTCSPCSARPMRAYSVAYGPSLPKVASDMSTVLLAARRHVKAYKQPTANTLAMAAGTAVVAIVTHYLHAQVLPPVVTSLSIERPELTVTVSPAMIEMPHLVATLSRSASRLQVGTPSFSVRDLQRLVTTLPVQSMHDDGFDLDITSPNSLWASAGARYRIDPLLIYAVALVESKSAQADGSIAPSPWVVRVNGRMHRGSHNDAVRAIEMAHQMALPVQDVGIMQVYYPVHKDIEPDPVALLNPVRNIEVGTRLLRKAMQESHDPVLRIGYYHSHDATLARGYGRAVLGVYRELKYAMSKSSSANVVALARAPMDASTAGAGG</sequence>
<evidence type="ECO:0000256" key="1">
    <source>
        <dbReference type="SAM" id="MobiDB-lite"/>
    </source>
</evidence>
<accession>A0ABS2K656</accession>
<dbReference type="InterPro" id="IPR008258">
    <property type="entry name" value="Transglycosylase_SLT_dom_1"/>
</dbReference>
<dbReference type="Pfam" id="PF01464">
    <property type="entry name" value="SLT"/>
    <property type="match status" value="1"/>
</dbReference>
<dbReference type="Gene3D" id="1.10.530.10">
    <property type="match status" value="1"/>
</dbReference>
<dbReference type="Proteomes" id="UP001430149">
    <property type="component" value="Unassembled WGS sequence"/>
</dbReference>
<evidence type="ECO:0000259" key="2">
    <source>
        <dbReference type="Pfam" id="PF01464"/>
    </source>
</evidence>
<name>A0ABS2K656_9GAMM</name>
<dbReference type="EMBL" id="JADIKE010000037">
    <property type="protein sequence ID" value="MBM7126692.1"/>
    <property type="molecule type" value="Genomic_DNA"/>
</dbReference>
<comment type="caution">
    <text evidence="3">The sequence shown here is derived from an EMBL/GenBank/DDBJ whole genome shotgun (WGS) entry which is preliminary data.</text>
</comment>
<dbReference type="RefSeq" id="WP_204683222.1">
    <property type="nucleotide sequence ID" value="NZ_BSNR01000004.1"/>
</dbReference>
<reference evidence="3" key="1">
    <citation type="submission" date="2020-10" db="EMBL/GenBank/DDBJ databases">
        <title>Phylogeny of dyella-like bacteria.</title>
        <authorList>
            <person name="Fu J."/>
        </authorList>
    </citation>
    <scope>NUCLEOTIDE SEQUENCE</scope>
    <source>
        <strain evidence="3">DHOC52</strain>
    </source>
</reference>
<feature type="domain" description="Transglycosylase SLT" evidence="2">
    <location>
        <begin position="247"/>
        <end position="365"/>
    </location>
</feature>
<feature type="region of interest" description="Disordered" evidence="1">
    <location>
        <begin position="1"/>
        <end position="49"/>
    </location>
</feature>
<evidence type="ECO:0000313" key="4">
    <source>
        <dbReference type="Proteomes" id="UP001430149"/>
    </source>
</evidence>
<organism evidence="3 4">
    <name type="scientific">Dyella flava</name>
    <dbReference type="NCBI Taxonomy" id="1920170"/>
    <lineage>
        <taxon>Bacteria</taxon>
        <taxon>Pseudomonadati</taxon>
        <taxon>Pseudomonadota</taxon>
        <taxon>Gammaproteobacteria</taxon>
        <taxon>Lysobacterales</taxon>
        <taxon>Rhodanobacteraceae</taxon>
        <taxon>Dyella</taxon>
    </lineage>
</organism>